<dbReference type="GO" id="GO:0046872">
    <property type="term" value="F:metal ion binding"/>
    <property type="evidence" value="ECO:0007669"/>
    <property type="project" value="UniProtKB-KW"/>
</dbReference>
<dbReference type="InterPro" id="IPR007197">
    <property type="entry name" value="rSAM"/>
</dbReference>
<evidence type="ECO:0000313" key="9">
    <source>
        <dbReference type="Proteomes" id="UP000231086"/>
    </source>
</evidence>
<dbReference type="PROSITE" id="PS51918">
    <property type="entry name" value="RADICAL_SAM"/>
    <property type="match status" value="1"/>
</dbReference>
<keyword evidence="4" id="KW-0479">Metal-binding</keyword>
<proteinExistence type="predicted"/>
<dbReference type="InterPro" id="IPR017200">
    <property type="entry name" value="PqqE-like"/>
</dbReference>
<keyword evidence="6" id="KW-0411">Iron-sulfur</keyword>
<evidence type="ECO:0000256" key="5">
    <source>
        <dbReference type="ARBA" id="ARBA00023004"/>
    </source>
</evidence>
<dbReference type="InterPro" id="IPR050377">
    <property type="entry name" value="Radical_SAM_PqqE_MftC-like"/>
</dbReference>
<dbReference type="AlphaFoldDB" id="A0A2M8KI56"/>
<reference evidence="9" key="1">
    <citation type="submission" date="2017-09" db="EMBL/GenBank/DDBJ databases">
        <title>Depth-based differentiation of microbial function through sediment-hosted aquifers and enrichment of novel symbionts in the deep terrestrial subsurface.</title>
        <authorList>
            <person name="Probst A.J."/>
            <person name="Ladd B."/>
            <person name="Jarett J.K."/>
            <person name="Geller-Mcgrath D.E."/>
            <person name="Sieber C.M.K."/>
            <person name="Emerson J.B."/>
            <person name="Anantharaman K."/>
            <person name="Thomas B.C."/>
            <person name="Malmstrom R."/>
            <person name="Stieglmeier M."/>
            <person name="Klingl A."/>
            <person name="Woyke T."/>
            <person name="Ryan C.M."/>
            <person name="Banfield J.F."/>
        </authorList>
    </citation>
    <scope>NUCLEOTIDE SEQUENCE [LARGE SCALE GENOMIC DNA]</scope>
</reference>
<gene>
    <name evidence="8" type="ORF">COU85_02770</name>
</gene>
<dbReference type="InterPro" id="IPR058240">
    <property type="entry name" value="rSAM_sf"/>
</dbReference>
<dbReference type="CDD" id="cd01335">
    <property type="entry name" value="Radical_SAM"/>
    <property type="match status" value="1"/>
</dbReference>
<evidence type="ECO:0000256" key="2">
    <source>
        <dbReference type="ARBA" id="ARBA00022485"/>
    </source>
</evidence>
<protein>
    <recommendedName>
        <fullName evidence="7">Radical SAM core domain-containing protein</fullName>
    </recommendedName>
</protein>
<evidence type="ECO:0000256" key="1">
    <source>
        <dbReference type="ARBA" id="ARBA00001966"/>
    </source>
</evidence>
<dbReference type="Pfam" id="PF04055">
    <property type="entry name" value="Radical_SAM"/>
    <property type="match status" value="1"/>
</dbReference>
<evidence type="ECO:0000256" key="6">
    <source>
        <dbReference type="ARBA" id="ARBA00023014"/>
    </source>
</evidence>
<dbReference type="PANTHER" id="PTHR11228">
    <property type="entry name" value="RADICAL SAM DOMAIN PROTEIN"/>
    <property type="match status" value="1"/>
</dbReference>
<comment type="caution">
    <text evidence="8">The sequence shown here is derived from an EMBL/GenBank/DDBJ whole genome shotgun (WGS) entry which is preliminary data.</text>
</comment>
<dbReference type="Proteomes" id="UP000231086">
    <property type="component" value="Unassembled WGS sequence"/>
</dbReference>
<dbReference type="Gene3D" id="3.20.20.70">
    <property type="entry name" value="Aldolase class I"/>
    <property type="match status" value="1"/>
</dbReference>
<accession>A0A2M8KI56</accession>
<dbReference type="InterPro" id="IPR023885">
    <property type="entry name" value="4Fe4S-binding_SPASM_dom"/>
</dbReference>
<dbReference type="GO" id="GO:0051539">
    <property type="term" value="F:4 iron, 4 sulfur cluster binding"/>
    <property type="evidence" value="ECO:0007669"/>
    <property type="project" value="UniProtKB-KW"/>
</dbReference>
<keyword evidence="5" id="KW-0408">Iron</keyword>
<sequence length="349" mass="39411">MIQFEITGKCNMKCDHCRAWKEPKGHMEMEVIEKILDFAVPESRHEIRFTISGGEPLLHPHFFDILKLIKKKINQYGKRLDHVVITTNGSLLTSEMIKKIENLDLGEIFLQVSIDSFEAKVHDKFRHFPGAFHKAKKALEMVTKSKLTPLLRTTIVSKDAINDFRILEEMIKMAQETGVGKISFGPVIPTGKAQMNQDMMLKPLEKKAFIEKLLILKRKYPNIGISTEDPVKFSVCPKEWDFGEFDYSKSDFIGGCSAGVTNMNVFSNGIITPCSMLQEPIVNVIGKSSSQIRKEYIASDVIKNLVERNVDGKCKTCKIKRLCGGCRATAEGISGNYLAEDPTCWMVKK</sequence>
<dbReference type="SUPFAM" id="SSF102114">
    <property type="entry name" value="Radical SAM enzymes"/>
    <property type="match status" value="1"/>
</dbReference>
<dbReference type="EMBL" id="PFEA01000053">
    <property type="protein sequence ID" value="PJE59606.1"/>
    <property type="molecule type" value="Genomic_DNA"/>
</dbReference>
<comment type="cofactor">
    <cofactor evidence="1">
        <name>[4Fe-4S] cluster</name>
        <dbReference type="ChEBI" id="CHEBI:49883"/>
    </cofactor>
</comment>
<evidence type="ECO:0000256" key="3">
    <source>
        <dbReference type="ARBA" id="ARBA00022691"/>
    </source>
</evidence>
<dbReference type="PIRSF" id="PIRSF037420">
    <property type="entry name" value="PQQ_syn_pqqE"/>
    <property type="match status" value="1"/>
</dbReference>
<evidence type="ECO:0000313" key="8">
    <source>
        <dbReference type="EMBL" id="PJE59606.1"/>
    </source>
</evidence>
<organism evidence="8 9">
    <name type="scientific">Candidatus Portnoybacteria bacterium CG10_big_fil_rev_8_21_14_0_10_44_7</name>
    <dbReference type="NCBI Taxonomy" id="1974816"/>
    <lineage>
        <taxon>Bacteria</taxon>
        <taxon>Candidatus Portnoyibacteriota</taxon>
    </lineage>
</organism>
<dbReference type="SFLD" id="SFLDS00029">
    <property type="entry name" value="Radical_SAM"/>
    <property type="match status" value="1"/>
</dbReference>
<dbReference type="NCBIfam" id="TIGR04085">
    <property type="entry name" value="rSAM_more_4Fe4S"/>
    <property type="match status" value="1"/>
</dbReference>
<dbReference type="GO" id="GO:0003824">
    <property type="term" value="F:catalytic activity"/>
    <property type="evidence" value="ECO:0007669"/>
    <property type="project" value="InterPro"/>
</dbReference>
<feature type="domain" description="Radical SAM core" evidence="7">
    <location>
        <begin position="1"/>
        <end position="226"/>
    </location>
</feature>
<dbReference type="SFLD" id="SFLDG01386">
    <property type="entry name" value="main_SPASM_domain-containing"/>
    <property type="match status" value="1"/>
</dbReference>
<evidence type="ECO:0000256" key="4">
    <source>
        <dbReference type="ARBA" id="ARBA00022723"/>
    </source>
</evidence>
<keyword evidence="2" id="KW-0004">4Fe-4S</keyword>
<keyword evidence="3" id="KW-0949">S-adenosyl-L-methionine</keyword>
<dbReference type="SFLD" id="SFLDG01067">
    <property type="entry name" value="SPASM/twitch_domain_containing"/>
    <property type="match status" value="1"/>
</dbReference>
<dbReference type="InterPro" id="IPR013785">
    <property type="entry name" value="Aldolase_TIM"/>
</dbReference>
<evidence type="ECO:0000259" key="7">
    <source>
        <dbReference type="PROSITE" id="PS51918"/>
    </source>
</evidence>
<name>A0A2M8KI56_9BACT</name>
<dbReference type="PANTHER" id="PTHR11228:SF7">
    <property type="entry name" value="PQQA PEPTIDE CYCLASE"/>
    <property type="match status" value="1"/>
</dbReference>